<evidence type="ECO:0000313" key="2">
    <source>
        <dbReference type="Proteomes" id="UP000190626"/>
    </source>
</evidence>
<gene>
    <name evidence="1" type="ORF">BC351_34090</name>
</gene>
<proteinExistence type="predicted"/>
<sequence length="153" mass="17966">MRFEYKLSGKGWAEGFIEINSNIAYFTTSYLTDALDDMLKALILLIPEISTYPVSATHFEWHEEPGGTLWNLRRVREDMLNIEIVSFEDLLKRKKETIDMNETCSIIDFVKVIIHGLDLVLSKYGADGFKEEWVNHDFPMKNYFRLKSYITNR</sequence>
<dbReference type="RefSeq" id="WP_079416747.1">
    <property type="nucleotide sequence ID" value="NZ_MBTG01000028.1"/>
</dbReference>
<comment type="caution">
    <text evidence="1">The sequence shown here is derived from an EMBL/GenBank/DDBJ whole genome shotgun (WGS) entry which is preliminary data.</text>
</comment>
<dbReference type="AlphaFoldDB" id="A0A1V4HEQ8"/>
<keyword evidence="2" id="KW-1185">Reference proteome</keyword>
<dbReference type="Proteomes" id="UP000190626">
    <property type="component" value="Unassembled WGS sequence"/>
</dbReference>
<dbReference type="EMBL" id="MBTG01000028">
    <property type="protein sequence ID" value="OPH52008.1"/>
    <property type="molecule type" value="Genomic_DNA"/>
</dbReference>
<accession>A0A1V4HEQ8</accession>
<protein>
    <submittedName>
        <fullName evidence="1">Uncharacterized protein</fullName>
    </submittedName>
</protein>
<dbReference type="STRING" id="1469647.BC351_34090"/>
<organism evidence="1 2">
    <name type="scientific">Paenibacillus ferrarius</name>
    <dbReference type="NCBI Taxonomy" id="1469647"/>
    <lineage>
        <taxon>Bacteria</taxon>
        <taxon>Bacillati</taxon>
        <taxon>Bacillota</taxon>
        <taxon>Bacilli</taxon>
        <taxon>Bacillales</taxon>
        <taxon>Paenibacillaceae</taxon>
        <taxon>Paenibacillus</taxon>
    </lineage>
</organism>
<evidence type="ECO:0000313" key="1">
    <source>
        <dbReference type="EMBL" id="OPH52008.1"/>
    </source>
</evidence>
<reference evidence="2" key="1">
    <citation type="submission" date="2016-07" db="EMBL/GenBank/DDBJ databases">
        <authorList>
            <person name="Florea S."/>
            <person name="Webb J.S."/>
            <person name="Jaromczyk J."/>
            <person name="Schardl C.L."/>
        </authorList>
    </citation>
    <scope>NUCLEOTIDE SEQUENCE [LARGE SCALE GENOMIC DNA]</scope>
    <source>
        <strain evidence="2">CY1</strain>
    </source>
</reference>
<name>A0A1V4HEQ8_9BACL</name>
<dbReference type="OrthoDB" id="5456548at2"/>